<dbReference type="Pfam" id="PF07681">
    <property type="entry name" value="DoxX"/>
    <property type="match status" value="1"/>
</dbReference>
<feature type="transmembrane region" description="Helical" evidence="5">
    <location>
        <begin position="20"/>
        <end position="41"/>
    </location>
</feature>
<evidence type="ECO:0000313" key="6">
    <source>
        <dbReference type="EMBL" id="NRF19502.1"/>
    </source>
</evidence>
<keyword evidence="7" id="KW-1185">Reference proteome</keyword>
<keyword evidence="4 5" id="KW-0472">Membrane</keyword>
<evidence type="ECO:0000256" key="4">
    <source>
        <dbReference type="ARBA" id="ARBA00023136"/>
    </source>
</evidence>
<dbReference type="EMBL" id="JABRWM010000006">
    <property type="protein sequence ID" value="NRF19502.1"/>
    <property type="molecule type" value="Genomic_DNA"/>
</dbReference>
<proteinExistence type="predicted"/>
<feature type="transmembrane region" description="Helical" evidence="5">
    <location>
        <begin position="77"/>
        <end position="99"/>
    </location>
</feature>
<sequence length="132" mass="14376">MPDLIALILDNPLTLIAARVLLTLLFWMAGLFGVFNFSLVLKEMKDAGLRFPKTCAVAMIICQLLGSALIITNIHGLGWLGAGALGVFTLLSIPLGHPFWKFEEPRKTQEFQIALEHVTVVGGLLMAAILSF</sequence>
<dbReference type="AlphaFoldDB" id="A0AA44EKC0"/>
<dbReference type="Proteomes" id="UP001155820">
    <property type="component" value="Unassembled WGS sequence"/>
</dbReference>
<feature type="transmembrane region" description="Helical" evidence="5">
    <location>
        <begin position="111"/>
        <end position="130"/>
    </location>
</feature>
<accession>A0AA44EKC0</accession>
<evidence type="ECO:0000256" key="1">
    <source>
        <dbReference type="ARBA" id="ARBA00004141"/>
    </source>
</evidence>
<reference evidence="6" key="1">
    <citation type="submission" date="2019-07" db="EMBL/GenBank/DDBJ databases">
        <title>FDA dAtabase for Regulatory Grade micrObial Sequences (FDA-ARGOS): Supporting development and validation of Infectious Disease Dx tests.</title>
        <authorList>
            <person name="Bachman M."/>
            <person name="Young C."/>
            <person name="Tallon L."/>
            <person name="Sadzewicz L."/>
            <person name="Vavikolanu K."/>
            <person name="Mehta A."/>
            <person name="Aluvathingal J."/>
            <person name="Nadendla S."/>
            <person name="Nandy P."/>
            <person name="Geyer C."/>
            <person name="Yan Y."/>
            <person name="Sichtig H."/>
        </authorList>
    </citation>
    <scope>NUCLEOTIDE SEQUENCE</scope>
    <source>
        <strain evidence="6">FDAARGOS_618</strain>
    </source>
</reference>
<evidence type="ECO:0000256" key="5">
    <source>
        <dbReference type="SAM" id="Phobius"/>
    </source>
</evidence>
<comment type="subcellular location">
    <subcellularLocation>
        <location evidence="1">Membrane</location>
        <topology evidence="1">Multi-pass membrane protein</topology>
    </subcellularLocation>
</comment>
<dbReference type="RefSeq" id="WP_172873648.1">
    <property type="nucleotide sequence ID" value="NZ_JABRWL010000005.1"/>
</dbReference>
<dbReference type="InterPro" id="IPR032808">
    <property type="entry name" value="DoxX"/>
</dbReference>
<name>A0AA44EKC0_9HYPH</name>
<keyword evidence="3 5" id="KW-1133">Transmembrane helix</keyword>
<feature type="transmembrane region" description="Helical" evidence="5">
    <location>
        <begin position="53"/>
        <end position="71"/>
    </location>
</feature>
<evidence type="ECO:0000313" key="7">
    <source>
        <dbReference type="Proteomes" id="UP001155820"/>
    </source>
</evidence>
<protein>
    <submittedName>
        <fullName evidence="6">DoxX family protein</fullName>
    </submittedName>
</protein>
<organism evidence="6 7">
    <name type="scientific">Agrobacterium pusense</name>
    <dbReference type="NCBI Taxonomy" id="648995"/>
    <lineage>
        <taxon>Bacteria</taxon>
        <taxon>Pseudomonadati</taxon>
        <taxon>Pseudomonadota</taxon>
        <taxon>Alphaproteobacteria</taxon>
        <taxon>Hyphomicrobiales</taxon>
        <taxon>Rhizobiaceae</taxon>
        <taxon>Rhizobium/Agrobacterium group</taxon>
        <taxon>Agrobacterium</taxon>
    </lineage>
</organism>
<evidence type="ECO:0000256" key="2">
    <source>
        <dbReference type="ARBA" id="ARBA00022692"/>
    </source>
</evidence>
<dbReference type="GO" id="GO:0016020">
    <property type="term" value="C:membrane"/>
    <property type="evidence" value="ECO:0007669"/>
    <property type="project" value="UniProtKB-SubCell"/>
</dbReference>
<keyword evidence="2 5" id="KW-0812">Transmembrane</keyword>
<gene>
    <name evidence="6" type="ORF">FOB26_10575</name>
</gene>
<evidence type="ECO:0000256" key="3">
    <source>
        <dbReference type="ARBA" id="ARBA00022989"/>
    </source>
</evidence>
<comment type="caution">
    <text evidence="6">The sequence shown here is derived from an EMBL/GenBank/DDBJ whole genome shotgun (WGS) entry which is preliminary data.</text>
</comment>